<dbReference type="InterPro" id="IPR000219">
    <property type="entry name" value="DH_dom"/>
</dbReference>
<dbReference type="PANTHER" id="PTHR12673">
    <property type="entry name" value="FACIOGENITAL DYSPLASIA PROTEIN"/>
    <property type="match status" value="1"/>
</dbReference>
<keyword evidence="3" id="KW-1185">Reference proteome</keyword>
<dbReference type="GO" id="GO:0005085">
    <property type="term" value="F:guanyl-nucleotide exchange factor activity"/>
    <property type="evidence" value="ECO:0007669"/>
    <property type="project" value="InterPro"/>
</dbReference>
<dbReference type="VEuPathDB" id="MicrosporidiaDB:H312_02538"/>
<dbReference type="EMBL" id="KK365206">
    <property type="protein sequence ID" value="KCZ80082.1"/>
    <property type="molecule type" value="Genomic_DNA"/>
</dbReference>
<evidence type="ECO:0000259" key="1">
    <source>
        <dbReference type="PROSITE" id="PS50010"/>
    </source>
</evidence>
<dbReference type="PANTHER" id="PTHR12673:SF159">
    <property type="entry name" value="LD03170P"/>
    <property type="match status" value="1"/>
</dbReference>
<dbReference type="Gene3D" id="1.20.900.10">
    <property type="entry name" value="Dbl homology (DH) domain"/>
    <property type="match status" value="1"/>
</dbReference>
<dbReference type="PROSITE" id="PS50010">
    <property type="entry name" value="DH_2"/>
    <property type="match status" value="1"/>
</dbReference>
<dbReference type="Pfam" id="PF00621">
    <property type="entry name" value="RhoGEF"/>
    <property type="match status" value="1"/>
</dbReference>
<dbReference type="Pfam" id="PF00780">
    <property type="entry name" value="CNH"/>
    <property type="match status" value="1"/>
</dbReference>
<sequence length="678" mass="80190">MKNTLKEILDSEREYVKDLEKWSVEFRRMVTTSPTFVSENKLSFISKVFSNIDEILNLHKCILHDFEEEEIKDDHRYTEILMSYVDKFECYKTYINEMTISDFYIRMELTKSIDFRNLVHTFLKIHSQVGLSYSHFLFRPIQKLIRYELLFSKVKKKEYSEERREGVSILLDNLSNINKRMDAILSQSKNNARIFEVYHCLKSKCPNNICLDLINHKRVILKEGVIICSFQSANFSINLKVFVFDHLILLCEFTNMEYFEIYGLVKVFTYVSLKIKQNDMSLELNDNKESVILSFTDAKAYNSWLEIICNTMNQFTSRINQEVFITLTDEFDRNIKNIGQVITYKPGLSSDIPDRFRSPVVEPQLLYYAEEESSFFKRLLFGSDIFGTRIFLNFTHPQESDRDMLIFSNEEGIFKKVNDELICIYEGRADRIYYDHTFSLLMFLSNDQLFINEFTNKINKLKPVLLQKAAVNFFTYNIRNQKYLAVIDSSSDYESKISIYTISLYNQKIRVSFTRKAFIGSKIQYMIALDDMLVVASDTAKVINTYTLQTTDFVNPFDQIIPYHFHCVDDKEPKFIKQITQNITLVCYLTFAFFVNRNGIISKDLPVLSWQFEGKYFDTFKDYLIVIGENKCALLKDGNVLFYEEGISYKMCEINNCIYLYSENNLYTISFHAYRKWR</sequence>
<dbReference type="Proteomes" id="UP000030655">
    <property type="component" value="Unassembled WGS sequence"/>
</dbReference>
<dbReference type="STRING" id="1288291.A0A059EZ19"/>
<protein>
    <recommendedName>
        <fullName evidence="1">DH domain-containing protein</fullName>
    </recommendedName>
</protein>
<dbReference type="GO" id="GO:0005737">
    <property type="term" value="C:cytoplasm"/>
    <property type="evidence" value="ECO:0007669"/>
    <property type="project" value="TreeGrafter"/>
</dbReference>
<organism evidence="2 3">
    <name type="scientific">Anncaliia algerae PRA339</name>
    <dbReference type="NCBI Taxonomy" id="1288291"/>
    <lineage>
        <taxon>Eukaryota</taxon>
        <taxon>Fungi</taxon>
        <taxon>Fungi incertae sedis</taxon>
        <taxon>Microsporidia</taxon>
        <taxon>Tubulinosematoidea</taxon>
        <taxon>Tubulinosematidae</taxon>
        <taxon>Anncaliia</taxon>
    </lineage>
</organism>
<reference evidence="2 3" key="2">
    <citation type="submission" date="2014-03" db="EMBL/GenBank/DDBJ databases">
        <title>The Genome Sequence of Anncaliia algerae insect isolate PRA339.</title>
        <authorList>
            <consortium name="The Broad Institute Genome Sequencing Platform"/>
            <consortium name="The Broad Institute Genome Sequencing Center for Infectious Disease"/>
            <person name="Cuomo C."/>
            <person name="Becnel J."/>
            <person name="Sanscrainte N."/>
            <person name="Walker B."/>
            <person name="Young S.K."/>
            <person name="Zeng Q."/>
            <person name="Gargeya S."/>
            <person name="Fitzgerald M."/>
            <person name="Haas B."/>
            <person name="Abouelleil A."/>
            <person name="Alvarado L."/>
            <person name="Arachchi H.M."/>
            <person name="Berlin A.M."/>
            <person name="Chapman S.B."/>
            <person name="Dewar J."/>
            <person name="Goldberg J."/>
            <person name="Griggs A."/>
            <person name="Gujja S."/>
            <person name="Hansen M."/>
            <person name="Howarth C."/>
            <person name="Imamovic A."/>
            <person name="Larimer J."/>
            <person name="McCowan C."/>
            <person name="Murphy C."/>
            <person name="Neiman D."/>
            <person name="Pearson M."/>
            <person name="Priest M."/>
            <person name="Roberts A."/>
            <person name="Saif S."/>
            <person name="Shea T."/>
            <person name="Sisk P."/>
            <person name="Sykes S."/>
            <person name="Wortman J."/>
            <person name="Nusbaum C."/>
            <person name="Birren B."/>
        </authorList>
    </citation>
    <scope>NUCLEOTIDE SEQUENCE [LARGE SCALE GENOMIC DNA]</scope>
    <source>
        <strain evidence="2 3">PRA339</strain>
    </source>
</reference>
<dbReference type="SMART" id="SM00325">
    <property type="entry name" value="RhoGEF"/>
    <property type="match status" value="1"/>
</dbReference>
<dbReference type="SUPFAM" id="SSF48065">
    <property type="entry name" value="DBL homology domain (DH-domain)"/>
    <property type="match status" value="1"/>
</dbReference>
<reference evidence="3" key="1">
    <citation type="submission" date="2013-02" db="EMBL/GenBank/DDBJ databases">
        <authorList>
            <consortium name="The Broad Institute Genome Sequencing Platform"/>
            <person name="Cuomo C."/>
            <person name="Becnel J."/>
            <person name="Sanscrainte N."/>
            <person name="Walker B."/>
            <person name="Young S.K."/>
            <person name="Zeng Q."/>
            <person name="Gargeya S."/>
            <person name="Fitzgerald M."/>
            <person name="Haas B."/>
            <person name="Abouelleil A."/>
            <person name="Alvarado L."/>
            <person name="Arachchi H.M."/>
            <person name="Berlin A.M."/>
            <person name="Chapman S.B."/>
            <person name="Dewar J."/>
            <person name="Goldberg J."/>
            <person name="Griggs A."/>
            <person name="Gujja S."/>
            <person name="Hansen M."/>
            <person name="Howarth C."/>
            <person name="Imamovic A."/>
            <person name="Larimer J."/>
            <person name="McCowan C."/>
            <person name="Murphy C."/>
            <person name="Neiman D."/>
            <person name="Pearson M."/>
            <person name="Priest M."/>
            <person name="Roberts A."/>
            <person name="Saif S."/>
            <person name="Shea T."/>
            <person name="Sisk P."/>
            <person name="Sykes S."/>
            <person name="Wortman J."/>
            <person name="Nusbaum C."/>
            <person name="Birren B."/>
        </authorList>
    </citation>
    <scope>NUCLEOTIDE SEQUENCE [LARGE SCALE GENOMIC DNA]</scope>
    <source>
        <strain evidence="3">PRA339</strain>
    </source>
</reference>
<name>A0A059EZ19_9MICR</name>
<dbReference type="InterPro" id="IPR051092">
    <property type="entry name" value="FYVE_RhoGEF_PH"/>
</dbReference>
<gene>
    <name evidence="2" type="ORF">H312_02538</name>
</gene>
<accession>A0A059EZ19</accession>
<proteinExistence type="predicted"/>
<dbReference type="HOGENOM" id="CLU_031854_0_0_1"/>
<evidence type="ECO:0000313" key="3">
    <source>
        <dbReference type="Proteomes" id="UP000030655"/>
    </source>
</evidence>
<feature type="domain" description="DH" evidence="1">
    <location>
        <begin position="1"/>
        <end position="184"/>
    </location>
</feature>
<dbReference type="InterPro" id="IPR001180">
    <property type="entry name" value="CNH_dom"/>
</dbReference>
<evidence type="ECO:0000313" key="2">
    <source>
        <dbReference type="EMBL" id="KCZ80082.1"/>
    </source>
</evidence>
<dbReference type="AlphaFoldDB" id="A0A059EZ19"/>
<dbReference type="InterPro" id="IPR035899">
    <property type="entry name" value="DBL_dom_sf"/>
</dbReference>
<dbReference type="OrthoDB" id="2272012at2759"/>